<evidence type="ECO:0000256" key="1">
    <source>
        <dbReference type="SAM" id="MobiDB-lite"/>
    </source>
</evidence>
<dbReference type="KEGG" id="mbd:MEBOL_002349"/>
<proteinExistence type="predicted"/>
<evidence type="ECO:0000313" key="3">
    <source>
        <dbReference type="EMBL" id="ATB28900.1"/>
    </source>
</evidence>
<reference evidence="3 4" key="1">
    <citation type="submission" date="2017-06" db="EMBL/GenBank/DDBJ databases">
        <authorList>
            <person name="Kim H.J."/>
            <person name="Triplett B.A."/>
        </authorList>
    </citation>
    <scope>NUCLEOTIDE SEQUENCE [LARGE SCALE GENOMIC DNA]</scope>
    <source>
        <strain evidence="3 4">DSM 14713</strain>
    </source>
</reference>
<dbReference type="PANTHER" id="PTHR31302">
    <property type="entry name" value="TRANSMEMBRANE PROTEIN WITH METALLOPHOSPHOESTERASE DOMAIN-RELATED"/>
    <property type="match status" value="1"/>
</dbReference>
<dbReference type="InterPro" id="IPR051158">
    <property type="entry name" value="Metallophosphoesterase_sf"/>
</dbReference>
<feature type="region of interest" description="Disordered" evidence="1">
    <location>
        <begin position="357"/>
        <end position="425"/>
    </location>
</feature>
<dbReference type="InterPro" id="IPR029052">
    <property type="entry name" value="Metallo-depent_PP-like"/>
</dbReference>
<evidence type="ECO:0000313" key="4">
    <source>
        <dbReference type="Proteomes" id="UP000217289"/>
    </source>
</evidence>
<evidence type="ECO:0000259" key="2">
    <source>
        <dbReference type="Pfam" id="PF00149"/>
    </source>
</evidence>
<dbReference type="PANTHER" id="PTHR31302:SF0">
    <property type="entry name" value="TRANSMEMBRANE PROTEIN WITH METALLOPHOSPHOESTERASE DOMAIN"/>
    <property type="match status" value="1"/>
</dbReference>
<keyword evidence="4" id="KW-1185">Reference proteome</keyword>
<dbReference type="Proteomes" id="UP000217289">
    <property type="component" value="Chromosome"/>
</dbReference>
<protein>
    <recommendedName>
        <fullName evidence="2">Calcineurin-like phosphoesterase domain-containing protein</fullName>
    </recommendedName>
</protein>
<sequence>MVQEGEPLFSWLHLSDIHFGHGGPEGAAHRKLVLDCVLLDVQRAMKNGAPVPNAVFVTGDIGFSGGSLSSDEYRQAGDWFAKLASVLRIELHEIYLVPGNHDVARVSPSDGEVFQLITLLRKGEKKLGDALGEPATGRLLAGRLDNFLEFSRRFGPTDDKNTTKGTERLFWRRKIVARGGLPVRLVGLNTALLANDDEDNGVLRVSTSQFALVFDELAEKELVIVLGHHPFDWLSKDMDPLGWLQAKAHLFLSGHVHQQETLSVQRGGGRQFVHVIAGAGHSEPGPSESERYTFNFGAVFSSPGRPLQLRLWPYIWTKHKDFRPDVENLHKDSMSGAPKGYIEHLLAYDFSLHRTASPTTPIISEPEAEPRPSPRLSSDFEPSNDGGAPRAKNRRKPAVESPAERDAVVRGPAARQVPPPESRPGRSVRLVAAMVLLMGGVGFIYQGRSRSASRQVTPPVQVIRIPDPPYISGNGLDALVKLRQMHKVRPLQRSETSRAAAALPEGVFAFLPMSSLKNPQQALVQPAQSPDSMEVHMTSAGSLHLVGFIKEGDSQLVMSGKATAFSVSPRPFGSFQTVMSLPAERVRWVRLFGARGEQWADLQLRDAATGR</sequence>
<accession>A0A250ICG3</accession>
<dbReference type="EMBL" id="CP022163">
    <property type="protein sequence ID" value="ATB28900.1"/>
    <property type="molecule type" value="Genomic_DNA"/>
</dbReference>
<organism evidence="3 4">
    <name type="scientific">Melittangium boletus DSM 14713</name>
    <dbReference type="NCBI Taxonomy" id="1294270"/>
    <lineage>
        <taxon>Bacteria</taxon>
        <taxon>Pseudomonadati</taxon>
        <taxon>Myxococcota</taxon>
        <taxon>Myxococcia</taxon>
        <taxon>Myxococcales</taxon>
        <taxon>Cystobacterineae</taxon>
        <taxon>Archangiaceae</taxon>
        <taxon>Melittangium</taxon>
    </lineage>
</organism>
<name>A0A250ICG3_9BACT</name>
<dbReference type="AlphaFoldDB" id="A0A250ICG3"/>
<dbReference type="SUPFAM" id="SSF56300">
    <property type="entry name" value="Metallo-dependent phosphatases"/>
    <property type="match status" value="1"/>
</dbReference>
<gene>
    <name evidence="3" type="ORF">MEBOL_002349</name>
</gene>
<dbReference type="GO" id="GO:0016787">
    <property type="term" value="F:hydrolase activity"/>
    <property type="evidence" value="ECO:0007669"/>
    <property type="project" value="InterPro"/>
</dbReference>
<dbReference type="Gene3D" id="3.60.21.10">
    <property type="match status" value="1"/>
</dbReference>
<dbReference type="InterPro" id="IPR004843">
    <property type="entry name" value="Calcineurin-like_PHP"/>
</dbReference>
<feature type="domain" description="Calcineurin-like phosphoesterase" evidence="2">
    <location>
        <begin position="12"/>
        <end position="258"/>
    </location>
</feature>
<dbReference type="Pfam" id="PF00149">
    <property type="entry name" value="Metallophos"/>
    <property type="match status" value="1"/>
</dbReference>